<evidence type="ECO:0000313" key="5">
    <source>
        <dbReference type="Proteomes" id="UP001180020"/>
    </source>
</evidence>
<feature type="repeat" description="PPR" evidence="3">
    <location>
        <begin position="114"/>
        <end position="148"/>
    </location>
</feature>
<feature type="repeat" description="PPR" evidence="3">
    <location>
        <begin position="149"/>
        <end position="183"/>
    </location>
</feature>
<dbReference type="PANTHER" id="PTHR47447">
    <property type="entry name" value="OS03G0856100 PROTEIN"/>
    <property type="match status" value="1"/>
</dbReference>
<accession>A0AAV9C1E8</accession>
<dbReference type="PANTHER" id="PTHR47447:SF17">
    <property type="entry name" value="OS12G0638900 PROTEIN"/>
    <property type="match status" value="1"/>
</dbReference>
<sequence length="189" mass="21493">MVNVGPFPSVRSSGHVVGRVHHTLCQIKSWGPAAAQKLHNLGCSLDPYQANQVLKQLQDYTVAFGFFYWLKHQPGFRHDNYTYTTMIGILGRAKQFGTINSLLEEMIMDGCEPNVVTYNRLIHSFGLANYIDKAIETFYHMQNVGIRPDRVTYCTLIDMHAKAGFLEVAMDMYRTMQKVGLTPDTFTYS</sequence>
<dbReference type="Proteomes" id="UP001180020">
    <property type="component" value="Unassembled WGS sequence"/>
</dbReference>
<reference evidence="4" key="1">
    <citation type="journal article" date="2023" name="Nat. Commun.">
        <title>Diploid and tetraploid genomes of Acorus and the evolution of monocots.</title>
        <authorList>
            <person name="Ma L."/>
            <person name="Liu K.W."/>
            <person name="Li Z."/>
            <person name="Hsiao Y.Y."/>
            <person name="Qi Y."/>
            <person name="Fu T."/>
            <person name="Tang G.D."/>
            <person name="Zhang D."/>
            <person name="Sun W.H."/>
            <person name="Liu D.K."/>
            <person name="Li Y."/>
            <person name="Chen G.Z."/>
            <person name="Liu X.D."/>
            <person name="Liao X.Y."/>
            <person name="Jiang Y.T."/>
            <person name="Yu X."/>
            <person name="Hao Y."/>
            <person name="Huang J."/>
            <person name="Zhao X.W."/>
            <person name="Ke S."/>
            <person name="Chen Y.Y."/>
            <person name="Wu W.L."/>
            <person name="Hsu J.L."/>
            <person name="Lin Y.F."/>
            <person name="Huang M.D."/>
            <person name="Li C.Y."/>
            <person name="Huang L."/>
            <person name="Wang Z.W."/>
            <person name="Zhao X."/>
            <person name="Zhong W.Y."/>
            <person name="Peng D.H."/>
            <person name="Ahmad S."/>
            <person name="Lan S."/>
            <person name="Zhang J.S."/>
            <person name="Tsai W.C."/>
            <person name="Van de Peer Y."/>
            <person name="Liu Z.J."/>
        </authorList>
    </citation>
    <scope>NUCLEOTIDE SEQUENCE</scope>
    <source>
        <strain evidence="4">CP</strain>
    </source>
</reference>
<keyword evidence="2" id="KW-0677">Repeat</keyword>
<comment type="caution">
    <text evidence="4">The sequence shown here is derived from an EMBL/GenBank/DDBJ whole genome shotgun (WGS) entry which is preliminary data.</text>
</comment>
<feature type="repeat" description="PPR" evidence="3">
    <location>
        <begin position="79"/>
        <end position="113"/>
    </location>
</feature>
<dbReference type="AlphaFoldDB" id="A0AAV9C1E8"/>
<dbReference type="InterPro" id="IPR002885">
    <property type="entry name" value="PPR_rpt"/>
</dbReference>
<evidence type="ECO:0000256" key="3">
    <source>
        <dbReference type="PROSITE-ProRule" id="PRU00708"/>
    </source>
</evidence>
<protein>
    <submittedName>
        <fullName evidence="4">Pentatricopeptide repeat-containing protein</fullName>
    </submittedName>
</protein>
<keyword evidence="5" id="KW-1185">Reference proteome</keyword>
<proteinExistence type="inferred from homology"/>
<evidence type="ECO:0000256" key="2">
    <source>
        <dbReference type="ARBA" id="ARBA00022737"/>
    </source>
</evidence>
<organism evidence="4 5">
    <name type="scientific">Acorus calamus</name>
    <name type="common">Sweet flag</name>
    <dbReference type="NCBI Taxonomy" id="4465"/>
    <lineage>
        <taxon>Eukaryota</taxon>
        <taxon>Viridiplantae</taxon>
        <taxon>Streptophyta</taxon>
        <taxon>Embryophyta</taxon>
        <taxon>Tracheophyta</taxon>
        <taxon>Spermatophyta</taxon>
        <taxon>Magnoliopsida</taxon>
        <taxon>Liliopsida</taxon>
        <taxon>Acoraceae</taxon>
        <taxon>Acorus</taxon>
    </lineage>
</organism>
<reference evidence="4" key="2">
    <citation type="submission" date="2023-06" db="EMBL/GenBank/DDBJ databases">
        <authorList>
            <person name="Ma L."/>
            <person name="Liu K.-W."/>
            <person name="Li Z."/>
            <person name="Hsiao Y.-Y."/>
            <person name="Qi Y."/>
            <person name="Fu T."/>
            <person name="Tang G."/>
            <person name="Zhang D."/>
            <person name="Sun W.-H."/>
            <person name="Liu D.-K."/>
            <person name="Li Y."/>
            <person name="Chen G.-Z."/>
            <person name="Liu X.-D."/>
            <person name="Liao X.-Y."/>
            <person name="Jiang Y.-T."/>
            <person name="Yu X."/>
            <person name="Hao Y."/>
            <person name="Huang J."/>
            <person name="Zhao X.-W."/>
            <person name="Ke S."/>
            <person name="Chen Y.-Y."/>
            <person name="Wu W.-L."/>
            <person name="Hsu J.-L."/>
            <person name="Lin Y.-F."/>
            <person name="Huang M.-D."/>
            <person name="Li C.-Y."/>
            <person name="Huang L."/>
            <person name="Wang Z.-W."/>
            <person name="Zhao X."/>
            <person name="Zhong W.-Y."/>
            <person name="Peng D.-H."/>
            <person name="Ahmad S."/>
            <person name="Lan S."/>
            <person name="Zhang J.-S."/>
            <person name="Tsai W.-C."/>
            <person name="Van De Peer Y."/>
            <person name="Liu Z.-J."/>
        </authorList>
    </citation>
    <scope>NUCLEOTIDE SEQUENCE</scope>
    <source>
        <strain evidence="4">CP</strain>
        <tissue evidence="4">Leaves</tissue>
    </source>
</reference>
<dbReference type="Pfam" id="PF01535">
    <property type="entry name" value="PPR"/>
    <property type="match status" value="1"/>
</dbReference>
<dbReference type="InterPro" id="IPR011990">
    <property type="entry name" value="TPR-like_helical_dom_sf"/>
</dbReference>
<evidence type="ECO:0000256" key="1">
    <source>
        <dbReference type="ARBA" id="ARBA00007626"/>
    </source>
</evidence>
<dbReference type="EMBL" id="JAUJYO010000022">
    <property type="protein sequence ID" value="KAK1282232.1"/>
    <property type="molecule type" value="Genomic_DNA"/>
</dbReference>
<evidence type="ECO:0000313" key="4">
    <source>
        <dbReference type="EMBL" id="KAK1282232.1"/>
    </source>
</evidence>
<gene>
    <name evidence="4" type="ORF">QJS10_CPB22g01173</name>
</gene>
<dbReference type="PROSITE" id="PS51375">
    <property type="entry name" value="PPR"/>
    <property type="match status" value="3"/>
</dbReference>
<dbReference type="Pfam" id="PF13041">
    <property type="entry name" value="PPR_2"/>
    <property type="match status" value="1"/>
</dbReference>
<comment type="similarity">
    <text evidence="1">Belongs to the PPR family. P subfamily.</text>
</comment>
<dbReference type="Gene3D" id="1.25.40.10">
    <property type="entry name" value="Tetratricopeptide repeat domain"/>
    <property type="match status" value="1"/>
</dbReference>
<dbReference type="NCBIfam" id="TIGR00756">
    <property type="entry name" value="PPR"/>
    <property type="match status" value="3"/>
</dbReference>
<name>A0AAV9C1E8_ACOCL</name>